<dbReference type="EMBL" id="QXFV01003060">
    <property type="protein sequence ID" value="KAE8980364.1"/>
    <property type="molecule type" value="Genomic_DNA"/>
</dbReference>
<sequence length="144" mass="16133">MFPSIDELPTATSLLMQCGYRSKVCTKARATKIDGSLHKLCEFHRRKANANQQRLHQRQRETRVKRRRTQAVDDRPMKKESLAAQSPADSITIDPIPYAAADTPLEFGVNVDKYYRYPTGFFAEELAPPELGDCRYGAAGAAAT</sequence>
<evidence type="ECO:0000313" key="3">
    <source>
        <dbReference type="Proteomes" id="UP000429607"/>
    </source>
</evidence>
<name>A0A6A3IJU2_9STRA</name>
<reference evidence="2 3" key="1">
    <citation type="submission" date="2018-09" db="EMBL/GenBank/DDBJ databases">
        <title>Genomic investigation of the strawberry pathogen Phytophthora fragariae indicates pathogenicity is determined by transcriptional variation in three key races.</title>
        <authorList>
            <person name="Adams T.M."/>
            <person name="Armitage A.D."/>
            <person name="Sobczyk M.K."/>
            <person name="Bates H.J."/>
            <person name="Dunwell J.M."/>
            <person name="Nellist C.F."/>
            <person name="Harrison R.J."/>
        </authorList>
    </citation>
    <scope>NUCLEOTIDE SEQUENCE [LARGE SCALE GENOMIC DNA]</scope>
    <source>
        <strain evidence="2 3">SCRP249</strain>
    </source>
</reference>
<evidence type="ECO:0000256" key="1">
    <source>
        <dbReference type="SAM" id="MobiDB-lite"/>
    </source>
</evidence>
<organism evidence="2 3">
    <name type="scientific">Phytophthora rubi</name>
    <dbReference type="NCBI Taxonomy" id="129364"/>
    <lineage>
        <taxon>Eukaryota</taxon>
        <taxon>Sar</taxon>
        <taxon>Stramenopiles</taxon>
        <taxon>Oomycota</taxon>
        <taxon>Peronosporomycetes</taxon>
        <taxon>Peronosporales</taxon>
        <taxon>Peronosporaceae</taxon>
        <taxon>Phytophthora</taxon>
    </lineage>
</organism>
<evidence type="ECO:0000313" key="2">
    <source>
        <dbReference type="EMBL" id="KAE8980364.1"/>
    </source>
</evidence>
<accession>A0A6A3IJU2</accession>
<gene>
    <name evidence="2" type="ORF">PR001_g24293</name>
</gene>
<feature type="region of interest" description="Disordered" evidence="1">
    <location>
        <begin position="48"/>
        <end position="86"/>
    </location>
</feature>
<protein>
    <submittedName>
        <fullName evidence="2">Uncharacterized protein</fullName>
    </submittedName>
</protein>
<comment type="caution">
    <text evidence="2">The sequence shown here is derived from an EMBL/GenBank/DDBJ whole genome shotgun (WGS) entry which is preliminary data.</text>
</comment>
<dbReference type="Proteomes" id="UP000429607">
    <property type="component" value="Unassembled WGS sequence"/>
</dbReference>
<dbReference type="AlphaFoldDB" id="A0A6A3IJU2"/>
<proteinExistence type="predicted"/>
<feature type="compositionally biased region" description="Basic and acidic residues" evidence="1">
    <location>
        <begin position="70"/>
        <end position="81"/>
    </location>
</feature>